<gene>
    <name evidence="9" type="primary">secD</name>
    <name evidence="13" type="ORF">A2828_03615</name>
</gene>
<evidence type="ECO:0000259" key="12">
    <source>
        <dbReference type="Pfam" id="PF22599"/>
    </source>
</evidence>
<dbReference type="InterPro" id="IPR055344">
    <property type="entry name" value="SecD_SecF_C_bact"/>
</dbReference>
<dbReference type="Pfam" id="PF21760">
    <property type="entry name" value="SecD_1st"/>
    <property type="match status" value="1"/>
</dbReference>
<dbReference type="Gene3D" id="3.30.1360.200">
    <property type="match status" value="1"/>
</dbReference>
<evidence type="ECO:0000256" key="6">
    <source>
        <dbReference type="ARBA" id="ARBA00022989"/>
    </source>
</evidence>
<dbReference type="SUPFAM" id="SSF82866">
    <property type="entry name" value="Multidrug efflux transporter AcrB transmembrane domain"/>
    <property type="match status" value="1"/>
</dbReference>
<comment type="caution">
    <text evidence="9">Lacks conserved residue(s) required for the propagation of feature annotation.</text>
</comment>
<feature type="transmembrane region" description="Helical" evidence="9">
    <location>
        <begin position="419"/>
        <end position="437"/>
    </location>
</feature>
<dbReference type="GO" id="GO:0005886">
    <property type="term" value="C:plasma membrane"/>
    <property type="evidence" value="ECO:0007669"/>
    <property type="project" value="UniProtKB-SubCell"/>
</dbReference>
<dbReference type="NCBIfam" id="TIGR00916">
    <property type="entry name" value="2A0604s01"/>
    <property type="match status" value="1"/>
</dbReference>
<dbReference type="Gene3D" id="1.20.1640.10">
    <property type="entry name" value="Multidrug efflux transporter AcrB transmembrane domain"/>
    <property type="match status" value="1"/>
</dbReference>
<dbReference type="HAMAP" id="MF_01463_B">
    <property type="entry name" value="SecD_B"/>
    <property type="match status" value="1"/>
</dbReference>
<comment type="subunit">
    <text evidence="9">Forms a complex with SecF. Part of the essential Sec protein translocation apparatus which comprises SecA, SecYEG and auxiliary proteins SecDF. Other proteins may also be involved.</text>
</comment>
<evidence type="ECO:0000256" key="7">
    <source>
        <dbReference type="ARBA" id="ARBA00023010"/>
    </source>
</evidence>
<dbReference type="InterPro" id="IPR048631">
    <property type="entry name" value="SecD_1st"/>
</dbReference>
<dbReference type="AlphaFoldDB" id="A0A1G2PFI5"/>
<dbReference type="GO" id="GO:0043952">
    <property type="term" value="P:protein transport by the Sec complex"/>
    <property type="evidence" value="ECO:0007669"/>
    <property type="project" value="UniProtKB-UniRule"/>
</dbReference>
<dbReference type="InterPro" id="IPR001036">
    <property type="entry name" value="Acrflvin-R"/>
</dbReference>
<organism evidence="13 14">
    <name type="scientific">Candidatus Terrybacteria bacterium RIFCSPHIGHO2_01_FULL_43_35</name>
    <dbReference type="NCBI Taxonomy" id="1802361"/>
    <lineage>
        <taxon>Bacteria</taxon>
        <taxon>Candidatus Terryibacteriota</taxon>
    </lineage>
</organism>
<dbReference type="GO" id="GO:0006605">
    <property type="term" value="P:protein targeting"/>
    <property type="evidence" value="ECO:0007669"/>
    <property type="project" value="UniProtKB-UniRule"/>
</dbReference>
<dbReference type="PANTHER" id="PTHR30081">
    <property type="entry name" value="PROTEIN-EXPORT MEMBRANE PROTEIN SEC"/>
    <property type="match status" value="1"/>
</dbReference>
<dbReference type="EMBL" id="MHSR01000008">
    <property type="protein sequence ID" value="OHA47033.1"/>
    <property type="molecule type" value="Genomic_DNA"/>
</dbReference>
<dbReference type="Pfam" id="PF07549">
    <property type="entry name" value="Sec_GG"/>
    <property type="match status" value="1"/>
</dbReference>
<keyword evidence="6 9" id="KW-1133">Transmembrane helix</keyword>
<dbReference type="Proteomes" id="UP000178869">
    <property type="component" value="Unassembled WGS sequence"/>
</dbReference>
<feature type="transmembrane region" description="Helical" evidence="9">
    <location>
        <begin position="549"/>
        <end position="570"/>
    </location>
</feature>
<comment type="function">
    <text evidence="9">Part of the Sec protein translocase complex. Interacts with the SecYEG preprotein conducting channel. SecDF uses the proton motive force (PMF) to complete protein translocation after the ATP-dependent function of SecA.</text>
</comment>
<evidence type="ECO:0000256" key="1">
    <source>
        <dbReference type="ARBA" id="ARBA00004651"/>
    </source>
</evidence>
<proteinExistence type="inferred from homology"/>
<comment type="subcellular location">
    <subcellularLocation>
        <location evidence="1 9">Cell membrane</location>
        <topology evidence="1 9">Multi-pass membrane protein</topology>
    </subcellularLocation>
</comment>
<dbReference type="InterPro" id="IPR022646">
    <property type="entry name" value="SecD/SecF_CS"/>
</dbReference>
<dbReference type="Pfam" id="PF02355">
    <property type="entry name" value="SecD_SecF_C"/>
    <property type="match status" value="1"/>
</dbReference>
<evidence type="ECO:0000256" key="2">
    <source>
        <dbReference type="ARBA" id="ARBA00022448"/>
    </source>
</evidence>
<evidence type="ECO:0000256" key="8">
    <source>
        <dbReference type="ARBA" id="ARBA00023136"/>
    </source>
</evidence>
<feature type="domain" description="SecDF P1 head subdomain" evidence="12">
    <location>
        <begin position="290"/>
        <end position="397"/>
    </location>
</feature>
<dbReference type="PANTHER" id="PTHR30081:SF1">
    <property type="entry name" value="PROTEIN TRANSLOCASE SUBUNIT SECD"/>
    <property type="match status" value="1"/>
</dbReference>
<dbReference type="NCBIfam" id="TIGR01129">
    <property type="entry name" value="secD"/>
    <property type="match status" value="1"/>
</dbReference>
<keyword evidence="3 9" id="KW-1003">Cell membrane</keyword>
<keyword evidence="4 9" id="KW-0812">Transmembrane</keyword>
<name>A0A1G2PFI5_9BACT</name>
<dbReference type="InterPro" id="IPR022813">
    <property type="entry name" value="SecD/SecF_arch_bac"/>
</dbReference>
<evidence type="ECO:0000259" key="11">
    <source>
        <dbReference type="Pfam" id="PF21760"/>
    </source>
</evidence>
<feature type="domain" description="Protein translocase subunit SecDF P1" evidence="11">
    <location>
        <begin position="211"/>
        <end position="269"/>
    </location>
</feature>
<reference evidence="13 14" key="1">
    <citation type="journal article" date="2016" name="Nat. Commun.">
        <title>Thousands of microbial genomes shed light on interconnected biogeochemical processes in an aquifer system.</title>
        <authorList>
            <person name="Anantharaman K."/>
            <person name="Brown C.T."/>
            <person name="Hug L.A."/>
            <person name="Sharon I."/>
            <person name="Castelle C.J."/>
            <person name="Probst A.J."/>
            <person name="Thomas B.C."/>
            <person name="Singh A."/>
            <person name="Wilkins M.J."/>
            <person name="Karaoz U."/>
            <person name="Brodie E.L."/>
            <person name="Williams K.H."/>
            <person name="Hubbard S.S."/>
            <person name="Banfield J.F."/>
        </authorList>
    </citation>
    <scope>NUCLEOTIDE SEQUENCE [LARGE SCALE GENOMIC DNA]</scope>
</reference>
<dbReference type="Gene3D" id="3.30.70.3400">
    <property type="match status" value="1"/>
</dbReference>
<evidence type="ECO:0000259" key="10">
    <source>
        <dbReference type="Pfam" id="PF02355"/>
    </source>
</evidence>
<evidence type="ECO:0000313" key="13">
    <source>
        <dbReference type="EMBL" id="OHA47033.1"/>
    </source>
</evidence>
<feature type="transmembrane region" description="Helical" evidence="9">
    <location>
        <begin position="523"/>
        <end position="543"/>
    </location>
</feature>
<feature type="transmembrane region" description="Helical" evidence="9">
    <location>
        <begin position="469"/>
        <end position="491"/>
    </location>
</feature>
<keyword evidence="8 9" id="KW-0472">Membrane</keyword>
<comment type="similarity">
    <text evidence="9">Belongs to the SecD/SecF family. SecD subfamily.</text>
</comment>
<evidence type="ECO:0000256" key="3">
    <source>
        <dbReference type="ARBA" id="ARBA00022475"/>
    </source>
</evidence>
<evidence type="ECO:0000313" key="14">
    <source>
        <dbReference type="Proteomes" id="UP000178869"/>
    </source>
</evidence>
<dbReference type="GO" id="GO:0065002">
    <property type="term" value="P:intracellular protein transmembrane transport"/>
    <property type="evidence" value="ECO:0007669"/>
    <property type="project" value="UniProtKB-UniRule"/>
</dbReference>
<feature type="transmembrane region" description="Helical" evidence="9">
    <location>
        <begin position="114"/>
        <end position="135"/>
    </location>
</feature>
<evidence type="ECO:0000256" key="4">
    <source>
        <dbReference type="ARBA" id="ARBA00022692"/>
    </source>
</evidence>
<protein>
    <recommendedName>
        <fullName evidence="9">Protein translocase subunit SecD</fullName>
    </recommendedName>
</protein>
<accession>A0A1G2PFI5</accession>
<dbReference type="GO" id="GO:0015450">
    <property type="term" value="F:protein-transporting ATPase activity"/>
    <property type="evidence" value="ECO:0007669"/>
    <property type="project" value="InterPro"/>
</dbReference>
<feature type="domain" description="Protein export membrane protein SecD/SecF C-terminal" evidence="10">
    <location>
        <begin position="399"/>
        <end position="569"/>
    </location>
</feature>
<feature type="transmembrane region" description="Helical" evidence="9">
    <location>
        <begin position="73"/>
        <end position="93"/>
    </location>
</feature>
<sequence>MKFQPIFNIISRPIGSAKRFFSGVFRPVKWLFGLGFKPLAKVLKLIVWSSRFSKPLLKPMRFLLLKLAKPVEWIGEGTIWGGKFLLGIFVWPFRKLWLFLPFRKNIEKRKRRRNILILVFIFSVFALLIVYPNVWNYPYNQIEPRLWGAIENLSSKYNKPQIKDWASKIKITKLTVRPFLLGLDLQGGTQLVYEADLHNISPQDSKNALESLRDVIERRVNLFGVREPQVQLEKSGNSNRLLVELAGIKDINQAINALGKTPFLEFREERSQEELDAISQGPSGEPLPQQQLQRPEIIFKTTKLTGQYLKRAELTFDPTTRQATVGLRFNDEGKDIFKELTARNVNKRLAIFLDGYIISAPTVQQEIPSGEAVITGTFSIPEAQELVRNLNAGALPVPINLISQQSVGATLGQESLNNIMRAGVAALIVVVLFMLLLYRVPGAIAVFALCIYSVLTLAIFKLLPVTFTLPGIAGFILSIGMAVDANILIFARMKEERRWGRSVEDSIEAGFVRAWPSIRDSNIATLITTSILYFLTTSFVRGFALTLGIGVLMSMFSAVFISRLLLLQIVHTRLSKWQKLW</sequence>
<keyword evidence="5 9" id="KW-0653">Protein transport</keyword>
<evidence type="ECO:0000256" key="9">
    <source>
        <dbReference type="HAMAP-Rule" id="MF_01463"/>
    </source>
</evidence>
<dbReference type="PRINTS" id="PR00702">
    <property type="entry name" value="ACRIFLAVINRP"/>
</dbReference>
<comment type="caution">
    <text evidence="13">The sequence shown here is derived from an EMBL/GenBank/DDBJ whole genome shotgun (WGS) entry which is preliminary data.</text>
</comment>
<keyword evidence="2 9" id="KW-0813">Transport</keyword>
<dbReference type="Pfam" id="PF22599">
    <property type="entry name" value="SecDF_P1_head"/>
    <property type="match status" value="1"/>
</dbReference>
<feature type="transmembrane region" description="Helical" evidence="9">
    <location>
        <begin position="444"/>
        <end position="463"/>
    </location>
</feature>
<evidence type="ECO:0000256" key="5">
    <source>
        <dbReference type="ARBA" id="ARBA00022927"/>
    </source>
</evidence>
<keyword evidence="7 9" id="KW-0811">Translocation</keyword>
<dbReference type="InterPro" id="IPR054384">
    <property type="entry name" value="SecDF_P1_head"/>
</dbReference>
<dbReference type="InterPro" id="IPR005791">
    <property type="entry name" value="SecD"/>
</dbReference>
<dbReference type="InterPro" id="IPR048634">
    <property type="entry name" value="SecD_SecF_C"/>
</dbReference>